<keyword evidence="7" id="KW-0804">Transcription</keyword>
<dbReference type="OrthoDB" id="440324at2759"/>
<dbReference type="GO" id="GO:0005634">
    <property type="term" value="C:nucleus"/>
    <property type="evidence" value="ECO:0007669"/>
    <property type="project" value="UniProtKB-SubCell"/>
</dbReference>
<keyword evidence="8" id="KW-0539">Nucleus</keyword>
<evidence type="ECO:0000256" key="5">
    <source>
        <dbReference type="ARBA" id="ARBA00023015"/>
    </source>
</evidence>
<dbReference type="AlphaFoldDB" id="L7JVC5"/>
<evidence type="ECO:0000256" key="9">
    <source>
        <dbReference type="SAM" id="Coils"/>
    </source>
</evidence>
<name>L7JVC5_TRAHO</name>
<comment type="subcellular location">
    <subcellularLocation>
        <location evidence="1">Nucleus</location>
    </subcellularLocation>
</comment>
<dbReference type="InParanoid" id="L7JVC5"/>
<dbReference type="InterPro" id="IPR015418">
    <property type="entry name" value="Eaf6"/>
</dbReference>
<reference evidence="10 11" key="1">
    <citation type="journal article" date="2012" name="PLoS Pathog.">
        <title>The genome of the obligate intracellular parasite Trachipleistophora hominis: new insights into microsporidian genome dynamics and reductive evolution.</title>
        <authorList>
            <person name="Heinz E."/>
            <person name="Williams T.A."/>
            <person name="Nakjang S."/>
            <person name="Noel C.J."/>
            <person name="Swan D.C."/>
            <person name="Goldberg A.V."/>
            <person name="Harris S.R."/>
            <person name="Weinmaier T."/>
            <person name="Markert S."/>
            <person name="Becher D."/>
            <person name="Bernhardt J."/>
            <person name="Dagan T."/>
            <person name="Hacker C."/>
            <person name="Lucocq J.M."/>
            <person name="Schweder T."/>
            <person name="Rattei T."/>
            <person name="Hall N."/>
            <person name="Hirt R.P."/>
            <person name="Embley T.M."/>
        </authorList>
    </citation>
    <scope>NUCLEOTIDE SEQUENCE [LARGE SCALE GENOMIC DNA]</scope>
</reference>
<keyword evidence="6 9" id="KW-0175">Coiled coil</keyword>
<dbReference type="GO" id="GO:0016740">
    <property type="term" value="F:transferase activity"/>
    <property type="evidence" value="ECO:0007669"/>
    <property type="project" value="UniProtKB-KW"/>
</dbReference>
<protein>
    <recommendedName>
        <fullName evidence="3">Chromatin modification-related protein EAF6</fullName>
    </recommendedName>
</protein>
<accession>L7JVC5</accession>
<comment type="similarity">
    <text evidence="2">Belongs to the EAF6 family.</text>
</comment>
<proteinExistence type="inferred from homology"/>
<evidence type="ECO:0000313" key="10">
    <source>
        <dbReference type="EMBL" id="ELQ75438.1"/>
    </source>
</evidence>
<sequence>MARIQKSKSKLSKAALLTLQKQLSALLERQKQLIRRKNELDNEIYKYETEYLESGQGYPLTNSLDFYMGQRHEKKKYVVQAKDRVFSALLPRIYR</sequence>
<gene>
    <name evidence="10" type="ORF">THOM_1632</name>
</gene>
<keyword evidence="10" id="KW-0808">Transferase</keyword>
<evidence type="ECO:0000256" key="2">
    <source>
        <dbReference type="ARBA" id="ARBA00010916"/>
    </source>
</evidence>
<dbReference type="Proteomes" id="UP000011185">
    <property type="component" value="Unassembled WGS sequence"/>
</dbReference>
<dbReference type="GO" id="GO:0000123">
    <property type="term" value="C:histone acetyltransferase complex"/>
    <property type="evidence" value="ECO:0007669"/>
    <property type="project" value="InterPro"/>
</dbReference>
<evidence type="ECO:0000256" key="3">
    <source>
        <dbReference type="ARBA" id="ARBA00018504"/>
    </source>
</evidence>
<dbReference type="Pfam" id="PF09340">
    <property type="entry name" value="NuA4"/>
    <property type="match status" value="1"/>
</dbReference>
<evidence type="ECO:0000256" key="6">
    <source>
        <dbReference type="ARBA" id="ARBA00023054"/>
    </source>
</evidence>
<dbReference type="VEuPathDB" id="MicrosporidiaDB:THOM_1632"/>
<organism evidence="10 11">
    <name type="scientific">Trachipleistophora hominis</name>
    <name type="common">Microsporidian parasite</name>
    <dbReference type="NCBI Taxonomy" id="72359"/>
    <lineage>
        <taxon>Eukaryota</taxon>
        <taxon>Fungi</taxon>
        <taxon>Fungi incertae sedis</taxon>
        <taxon>Microsporidia</taxon>
        <taxon>Pleistophoridae</taxon>
        <taxon>Trachipleistophora</taxon>
    </lineage>
</organism>
<dbReference type="GO" id="GO:0006325">
    <property type="term" value="P:chromatin organization"/>
    <property type="evidence" value="ECO:0007669"/>
    <property type="project" value="UniProtKB-KW"/>
</dbReference>
<evidence type="ECO:0000256" key="7">
    <source>
        <dbReference type="ARBA" id="ARBA00023163"/>
    </source>
</evidence>
<dbReference type="EMBL" id="JH993964">
    <property type="protein sequence ID" value="ELQ75438.1"/>
    <property type="molecule type" value="Genomic_DNA"/>
</dbReference>
<evidence type="ECO:0000313" key="11">
    <source>
        <dbReference type="Proteomes" id="UP000011185"/>
    </source>
</evidence>
<feature type="coiled-coil region" evidence="9">
    <location>
        <begin position="16"/>
        <end position="50"/>
    </location>
</feature>
<keyword evidence="5" id="KW-0805">Transcription regulation</keyword>
<evidence type="ECO:0000256" key="8">
    <source>
        <dbReference type="ARBA" id="ARBA00023242"/>
    </source>
</evidence>
<dbReference type="HOGENOM" id="CLU_184681_0_0_1"/>
<evidence type="ECO:0000256" key="4">
    <source>
        <dbReference type="ARBA" id="ARBA00022853"/>
    </source>
</evidence>
<dbReference type="OMA" id="KYVVQAK"/>
<keyword evidence="4" id="KW-0156">Chromatin regulator</keyword>
<evidence type="ECO:0000256" key="1">
    <source>
        <dbReference type="ARBA" id="ARBA00004123"/>
    </source>
</evidence>
<keyword evidence="11" id="KW-1185">Reference proteome</keyword>